<sequence length="51" mass="5929">MEQAFSLCALEIDSVHYANRKDEKIKAFFELHVEQGPVLENETKRLVLLPK</sequence>
<organism evidence="1 2">
    <name type="scientific">Psychrobacillus mangrovi</name>
    <dbReference type="NCBI Taxonomy" id="3117745"/>
    <lineage>
        <taxon>Bacteria</taxon>
        <taxon>Bacillati</taxon>
        <taxon>Bacillota</taxon>
        <taxon>Bacilli</taxon>
        <taxon>Bacillales</taxon>
        <taxon>Bacillaceae</taxon>
        <taxon>Psychrobacillus</taxon>
    </lineage>
</organism>
<evidence type="ECO:0000313" key="1">
    <source>
        <dbReference type="EMBL" id="MEI4768256.1"/>
    </source>
</evidence>
<accession>A0ABU8EZS0</accession>
<dbReference type="EMBL" id="JBAWSY010000001">
    <property type="protein sequence ID" value="MEI4768256.1"/>
    <property type="molecule type" value="Genomic_DNA"/>
</dbReference>
<gene>
    <name evidence="1" type="ORF">WAX74_01120</name>
</gene>
<dbReference type="RefSeq" id="WP_336495815.1">
    <property type="nucleotide sequence ID" value="NZ_JBAWSY010000001.1"/>
</dbReference>
<reference evidence="1 2" key="1">
    <citation type="submission" date="2024-01" db="EMBL/GenBank/DDBJ databases">
        <title>Seven novel Bacillus-like species.</title>
        <authorList>
            <person name="Liu G."/>
        </authorList>
    </citation>
    <scope>NUCLEOTIDE SEQUENCE [LARGE SCALE GENOMIC DNA]</scope>
    <source>
        <strain evidence="1 2">FJAT-51614</strain>
    </source>
</reference>
<dbReference type="Gene3D" id="3.40.630.10">
    <property type="entry name" value="Zn peptidases"/>
    <property type="match status" value="1"/>
</dbReference>
<evidence type="ECO:0000313" key="2">
    <source>
        <dbReference type="Proteomes" id="UP001364890"/>
    </source>
</evidence>
<comment type="caution">
    <text evidence="1">The sequence shown here is derived from an EMBL/GenBank/DDBJ whole genome shotgun (WGS) entry which is preliminary data.</text>
</comment>
<protein>
    <submittedName>
        <fullName evidence="1">Uncharacterized protein</fullName>
    </submittedName>
</protein>
<dbReference type="Proteomes" id="UP001364890">
    <property type="component" value="Unassembled WGS sequence"/>
</dbReference>
<keyword evidence="2" id="KW-1185">Reference proteome</keyword>
<name>A0ABU8EZS0_9BACI</name>
<proteinExistence type="predicted"/>